<keyword evidence="3" id="KW-1185">Reference proteome</keyword>
<keyword evidence="1" id="KW-0472">Membrane</keyword>
<evidence type="ECO:0000313" key="3">
    <source>
        <dbReference type="Proteomes" id="UP000617355"/>
    </source>
</evidence>
<evidence type="ECO:0000256" key="1">
    <source>
        <dbReference type="SAM" id="Phobius"/>
    </source>
</evidence>
<comment type="caution">
    <text evidence="2">The sequence shown here is derived from an EMBL/GenBank/DDBJ whole genome shotgun (WGS) entry which is preliminary data.</text>
</comment>
<reference evidence="3" key="1">
    <citation type="journal article" date="2019" name="Int. J. Syst. Evol. Microbiol.">
        <title>The Global Catalogue of Microorganisms (GCM) 10K type strain sequencing project: providing services to taxonomists for standard genome sequencing and annotation.</title>
        <authorList>
            <consortium name="The Broad Institute Genomics Platform"/>
            <consortium name="The Broad Institute Genome Sequencing Center for Infectious Disease"/>
            <person name="Wu L."/>
            <person name="Ma J."/>
        </authorList>
    </citation>
    <scope>NUCLEOTIDE SEQUENCE [LARGE SCALE GENOMIC DNA]</scope>
    <source>
        <strain evidence="3">CGMCC 1.12922</strain>
    </source>
</reference>
<evidence type="ECO:0008006" key="4">
    <source>
        <dbReference type="Google" id="ProtNLM"/>
    </source>
</evidence>
<keyword evidence="1" id="KW-0812">Transmembrane</keyword>
<dbReference type="EMBL" id="BMGI01000002">
    <property type="protein sequence ID" value="GGD34789.1"/>
    <property type="molecule type" value="Genomic_DNA"/>
</dbReference>
<name>A0ABQ1QNS7_9RHOB</name>
<feature type="transmembrane region" description="Helical" evidence="1">
    <location>
        <begin position="20"/>
        <end position="37"/>
    </location>
</feature>
<organism evidence="2 3">
    <name type="scientific">Sinisalibacter lacisalsi</name>
    <dbReference type="NCBI Taxonomy" id="1526570"/>
    <lineage>
        <taxon>Bacteria</taxon>
        <taxon>Pseudomonadati</taxon>
        <taxon>Pseudomonadota</taxon>
        <taxon>Alphaproteobacteria</taxon>
        <taxon>Rhodobacterales</taxon>
        <taxon>Roseobacteraceae</taxon>
        <taxon>Sinisalibacter</taxon>
    </lineage>
</organism>
<gene>
    <name evidence="2" type="ORF">GCM10011358_18530</name>
</gene>
<evidence type="ECO:0000313" key="2">
    <source>
        <dbReference type="EMBL" id="GGD34789.1"/>
    </source>
</evidence>
<dbReference type="InterPro" id="IPR020308">
    <property type="entry name" value="Uncharacterised_Ynq1"/>
</dbReference>
<feature type="transmembrane region" description="Helical" evidence="1">
    <location>
        <begin position="49"/>
        <end position="70"/>
    </location>
</feature>
<accession>A0ABQ1QNS7</accession>
<protein>
    <recommendedName>
        <fullName evidence="4">DUF5337 domain-containing protein</fullName>
    </recommendedName>
</protein>
<sequence>MNALSTDPDERALARQGRMAALVAAATGLFWIGAIWAGNAMDWPQRTRALLDLVALAGFAFVLIVTFRIWRARRKDEG</sequence>
<dbReference type="Pfam" id="PF17272">
    <property type="entry name" value="DUF5337"/>
    <property type="match status" value="1"/>
</dbReference>
<dbReference type="Proteomes" id="UP000617355">
    <property type="component" value="Unassembled WGS sequence"/>
</dbReference>
<proteinExistence type="predicted"/>
<keyword evidence="1" id="KW-1133">Transmembrane helix</keyword>